<dbReference type="EMBL" id="CM042885">
    <property type="protein sequence ID" value="KAI4364425.1"/>
    <property type="molecule type" value="Genomic_DNA"/>
</dbReference>
<dbReference type="Proteomes" id="UP001057402">
    <property type="component" value="Chromosome 6"/>
</dbReference>
<evidence type="ECO:0000313" key="1">
    <source>
        <dbReference type="EMBL" id="KAI4364425.1"/>
    </source>
</evidence>
<name>A0ACB9QDJ2_9MYRT</name>
<keyword evidence="2" id="KW-1185">Reference proteome</keyword>
<gene>
    <name evidence="1" type="ORF">MLD38_020518</name>
</gene>
<accession>A0ACB9QDJ2</accession>
<organism evidence="1 2">
    <name type="scientific">Melastoma candidum</name>
    <dbReference type="NCBI Taxonomy" id="119954"/>
    <lineage>
        <taxon>Eukaryota</taxon>
        <taxon>Viridiplantae</taxon>
        <taxon>Streptophyta</taxon>
        <taxon>Embryophyta</taxon>
        <taxon>Tracheophyta</taxon>
        <taxon>Spermatophyta</taxon>
        <taxon>Magnoliopsida</taxon>
        <taxon>eudicotyledons</taxon>
        <taxon>Gunneridae</taxon>
        <taxon>Pentapetalae</taxon>
        <taxon>rosids</taxon>
        <taxon>malvids</taxon>
        <taxon>Myrtales</taxon>
        <taxon>Melastomataceae</taxon>
        <taxon>Melastomatoideae</taxon>
        <taxon>Melastomateae</taxon>
        <taxon>Melastoma</taxon>
    </lineage>
</organism>
<sequence length="121" mass="12923">MALFRNLSCSLLLAFVIGAAVISQTVYAAPVCTGLDKQCGDSIFTYIVKTGGPPPTDFCCGELRKFGRACHDQFVEINVKAKSYTGTLQEFLKRGDDLWNKCSGVSTIIGTPSPVSAPSPI</sequence>
<protein>
    <submittedName>
        <fullName evidence="1">Uncharacterized protein</fullName>
    </submittedName>
</protein>
<evidence type="ECO:0000313" key="2">
    <source>
        <dbReference type="Proteomes" id="UP001057402"/>
    </source>
</evidence>
<comment type="caution">
    <text evidence="1">The sequence shown here is derived from an EMBL/GenBank/DDBJ whole genome shotgun (WGS) entry which is preliminary data.</text>
</comment>
<reference evidence="2" key="1">
    <citation type="journal article" date="2023" name="Front. Plant Sci.">
        <title>Chromosomal-level genome assembly of Melastoma candidum provides insights into trichome evolution.</title>
        <authorList>
            <person name="Zhong Y."/>
            <person name="Wu W."/>
            <person name="Sun C."/>
            <person name="Zou P."/>
            <person name="Liu Y."/>
            <person name="Dai S."/>
            <person name="Zhou R."/>
        </authorList>
    </citation>
    <scope>NUCLEOTIDE SEQUENCE [LARGE SCALE GENOMIC DNA]</scope>
</reference>
<proteinExistence type="predicted"/>